<dbReference type="Pfam" id="PF12319">
    <property type="entry name" value="TryThrA_C"/>
    <property type="match status" value="1"/>
</dbReference>
<dbReference type="SMR" id="A0A0J9SH95"/>
<dbReference type="OrthoDB" id="379646at2759"/>
<gene>
    <name evidence="3" type="ORF">PVIIG_04478</name>
</gene>
<name>A0A0J9SH95_PLAVI</name>
<reference evidence="3 4" key="1">
    <citation type="submission" date="2011-08" db="EMBL/GenBank/DDBJ databases">
        <title>The Genome Sequence of Plasmodium vivax India VII.</title>
        <authorList>
            <consortium name="The Broad Institute Genome Sequencing Platform"/>
            <consortium name="The Broad Institute Genome Sequencing Center for Infectious Disease"/>
            <person name="Neafsey D."/>
            <person name="Carlton J."/>
            <person name="Barnwell J."/>
            <person name="Collins W."/>
            <person name="Escalante A."/>
            <person name="Mullikin J."/>
            <person name="Saul A."/>
            <person name="Guigo R."/>
            <person name="Camara F."/>
            <person name="Young S.K."/>
            <person name="Zeng Q."/>
            <person name="Gargeya S."/>
            <person name="Fitzgerald M."/>
            <person name="Haas B."/>
            <person name="Abouelleil A."/>
            <person name="Alvarado L."/>
            <person name="Arachchi H.M."/>
            <person name="Berlin A."/>
            <person name="Brown A."/>
            <person name="Chapman S.B."/>
            <person name="Chen Z."/>
            <person name="Dunbar C."/>
            <person name="Freedman E."/>
            <person name="Gearin G."/>
            <person name="Gellesch M."/>
            <person name="Goldberg J."/>
            <person name="Griggs A."/>
            <person name="Gujja S."/>
            <person name="Heiman D."/>
            <person name="Howarth C."/>
            <person name="Larson L."/>
            <person name="Lui A."/>
            <person name="MacDonald P.J.P."/>
            <person name="Montmayeur A."/>
            <person name="Murphy C."/>
            <person name="Neiman D."/>
            <person name="Pearson M."/>
            <person name="Priest M."/>
            <person name="Roberts A."/>
            <person name="Saif S."/>
            <person name="Shea T."/>
            <person name="Shenoy N."/>
            <person name="Sisk P."/>
            <person name="Stolte C."/>
            <person name="Sykes S."/>
            <person name="Wortman J."/>
            <person name="Nusbaum C."/>
            <person name="Birren B."/>
        </authorList>
    </citation>
    <scope>NUCLEOTIDE SEQUENCE [LARGE SCALE GENOMIC DNA]</scope>
    <source>
        <strain evidence="3 4">India VII</strain>
    </source>
</reference>
<feature type="domain" description="Tryptophan/threonine-rich plasmodium antigen C-terminal" evidence="2">
    <location>
        <begin position="57"/>
        <end position="271"/>
    </location>
</feature>
<accession>A0A0J9SH95</accession>
<evidence type="ECO:0000256" key="1">
    <source>
        <dbReference type="SAM" id="SignalP"/>
    </source>
</evidence>
<keyword evidence="1" id="KW-0732">Signal</keyword>
<dbReference type="Proteomes" id="UP000053562">
    <property type="component" value="Unassembled WGS sequence"/>
</dbReference>
<dbReference type="InterPro" id="IPR022089">
    <property type="entry name" value="Plasmodium-antigen_C"/>
</dbReference>
<sequence>MVSLKLIALFTLTSTFILSVIPASLQNECNNAKDCALNISNEETAEIEKTDEWKENEWNKWKLKLEDNWKQFNLSLIKEKNEWIQNVTKDWNEWMQNMQHKWTHYIENMDESHKSHILEKSLTWNNADWENWVNTELKGLIDNEWQNWINQIESQRYTWIEDKWVHWRSYQILTWLKSDWKHDENICWLRKEYIEWNKPSKVRNTGGWLKWKERIYKQSLEWLYWVQNKEKIIQNIKCSGWIRWKDDKNKIFNQWKECFLNNWIREEKWNSLFNDKQTLFLRQ</sequence>
<evidence type="ECO:0000259" key="2">
    <source>
        <dbReference type="Pfam" id="PF12319"/>
    </source>
</evidence>
<evidence type="ECO:0000313" key="3">
    <source>
        <dbReference type="EMBL" id="KMZ82364.1"/>
    </source>
</evidence>
<dbReference type="AlphaFoldDB" id="A0A0J9SH95"/>
<feature type="signal peptide" evidence="1">
    <location>
        <begin position="1"/>
        <end position="19"/>
    </location>
</feature>
<feature type="chain" id="PRO_5005322553" description="Tryptophan/threonine-rich plasmodium antigen C-terminal domain-containing protein" evidence="1">
    <location>
        <begin position="20"/>
        <end position="283"/>
    </location>
</feature>
<organism evidence="3 4">
    <name type="scientific">Plasmodium vivax India VII</name>
    <dbReference type="NCBI Taxonomy" id="1077284"/>
    <lineage>
        <taxon>Eukaryota</taxon>
        <taxon>Sar</taxon>
        <taxon>Alveolata</taxon>
        <taxon>Apicomplexa</taxon>
        <taxon>Aconoidasida</taxon>
        <taxon>Haemosporida</taxon>
        <taxon>Plasmodiidae</taxon>
        <taxon>Plasmodium</taxon>
        <taxon>Plasmodium (Plasmodium)</taxon>
    </lineage>
</organism>
<dbReference type="EMBL" id="KQ234201">
    <property type="protein sequence ID" value="KMZ82364.1"/>
    <property type="molecule type" value="Genomic_DNA"/>
</dbReference>
<evidence type="ECO:0000313" key="4">
    <source>
        <dbReference type="Proteomes" id="UP000053562"/>
    </source>
</evidence>
<proteinExistence type="predicted"/>
<protein>
    <recommendedName>
        <fullName evidence="2">Tryptophan/threonine-rich plasmodium antigen C-terminal domain-containing protein</fullName>
    </recommendedName>
</protein>